<evidence type="ECO:0000313" key="2">
    <source>
        <dbReference type="WBParaSite" id="PS1159_v2.g21226.t1"/>
    </source>
</evidence>
<dbReference type="Proteomes" id="UP000887580">
    <property type="component" value="Unplaced"/>
</dbReference>
<evidence type="ECO:0000313" key="1">
    <source>
        <dbReference type="Proteomes" id="UP000887580"/>
    </source>
</evidence>
<sequence>MGNSLDEIIKDLPKEITDDPYFTHVAAAFNLYLDIKYLLNSEDEFTEFEASHAVSKKYEARIKTRDEEERLEWLMRCNREDTFLFDNIDCKNDDN</sequence>
<dbReference type="WBParaSite" id="PS1159_v2.g21226.t1">
    <property type="protein sequence ID" value="PS1159_v2.g21226.t1"/>
    <property type="gene ID" value="PS1159_v2.g21226"/>
</dbReference>
<protein>
    <submittedName>
        <fullName evidence="2">Uncharacterized protein</fullName>
    </submittedName>
</protein>
<proteinExistence type="predicted"/>
<name>A0AC35FV28_9BILA</name>
<organism evidence="1 2">
    <name type="scientific">Panagrolaimus sp. PS1159</name>
    <dbReference type="NCBI Taxonomy" id="55785"/>
    <lineage>
        <taxon>Eukaryota</taxon>
        <taxon>Metazoa</taxon>
        <taxon>Ecdysozoa</taxon>
        <taxon>Nematoda</taxon>
        <taxon>Chromadorea</taxon>
        <taxon>Rhabditida</taxon>
        <taxon>Tylenchina</taxon>
        <taxon>Panagrolaimomorpha</taxon>
        <taxon>Panagrolaimoidea</taxon>
        <taxon>Panagrolaimidae</taxon>
        <taxon>Panagrolaimus</taxon>
    </lineage>
</organism>
<reference evidence="2" key="1">
    <citation type="submission" date="2022-11" db="UniProtKB">
        <authorList>
            <consortium name="WormBaseParasite"/>
        </authorList>
    </citation>
    <scope>IDENTIFICATION</scope>
</reference>
<accession>A0AC35FV28</accession>